<dbReference type="PaxDb" id="67767-A0A0J7MSJ2"/>
<proteinExistence type="predicted"/>
<reference evidence="2 3" key="1">
    <citation type="submission" date="2015-04" db="EMBL/GenBank/DDBJ databases">
        <title>Lasius niger genome sequencing.</title>
        <authorList>
            <person name="Konorov E.A."/>
            <person name="Nikitin M.A."/>
            <person name="Kirill M.V."/>
            <person name="Chang P."/>
        </authorList>
    </citation>
    <scope>NUCLEOTIDE SEQUENCE [LARGE SCALE GENOMIC DNA]</scope>
    <source>
        <tissue evidence="2">Whole</tissue>
    </source>
</reference>
<comment type="caution">
    <text evidence="2">The sequence shown here is derived from an EMBL/GenBank/DDBJ whole genome shotgun (WGS) entry which is preliminary data.</text>
</comment>
<dbReference type="EMBL" id="LBMM01019624">
    <property type="protein sequence ID" value="KMQ83495.1"/>
    <property type="molecule type" value="Genomic_DNA"/>
</dbReference>
<feature type="region of interest" description="Disordered" evidence="1">
    <location>
        <begin position="80"/>
        <end position="106"/>
    </location>
</feature>
<dbReference type="Proteomes" id="UP000036403">
    <property type="component" value="Unassembled WGS sequence"/>
</dbReference>
<accession>A0A0J7MSJ2</accession>
<evidence type="ECO:0000256" key="1">
    <source>
        <dbReference type="SAM" id="MobiDB-lite"/>
    </source>
</evidence>
<evidence type="ECO:0000313" key="3">
    <source>
        <dbReference type="Proteomes" id="UP000036403"/>
    </source>
</evidence>
<keyword evidence="3" id="KW-1185">Reference proteome</keyword>
<feature type="compositionally biased region" description="Polar residues" evidence="1">
    <location>
        <begin position="82"/>
        <end position="102"/>
    </location>
</feature>
<sequence length="131" mass="13371">MQPVLALARVAAGAGQGDPAGTGKLGAELAERDLQPGGLRRVAHQQVGDLQRRLIQRAAGTDAQTAKSFTAQILHRGIDAGAQNNQHTPSFCGTKRTLSPGRSSVGGISWGLNNASGVRPISCQPPGVASG</sequence>
<organism evidence="2 3">
    <name type="scientific">Lasius niger</name>
    <name type="common">Black garden ant</name>
    <dbReference type="NCBI Taxonomy" id="67767"/>
    <lineage>
        <taxon>Eukaryota</taxon>
        <taxon>Metazoa</taxon>
        <taxon>Ecdysozoa</taxon>
        <taxon>Arthropoda</taxon>
        <taxon>Hexapoda</taxon>
        <taxon>Insecta</taxon>
        <taxon>Pterygota</taxon>
        <taxon>Neoptera</taxon>
        <taxon>Endopterygota</taxon>
        <taxon>Hymenoptera</taxon>
        <taxon>Apocrita</taxon>
        <taxon>Aculeata</taxon>
        <taxon>Formicoidea</taxon>
        <taxon>Formicidae</taxon>
        <taxon>Formicinae</taxon>
        <taxon>Lasius</taxon>
        <taxon>Lasius</taxon>
    </lineage>
</organism>
<evidence type="ECO:0000313" key="2">
    <source>
        <dbReference type="EMBL" id="KMQ83495.1"/>
    </source>
</evidence>
<name>A0A0J7MSJ2_LASNI</name>
<gene>
    <name evidence="2" type="ORF">RF55_19872</name>
</gene>
<dbReference type="AlphaFoldDB" id="A0A0J7MSJ2"/>
<protein>
    <submittedName>
        <fullName evidence="2">Glutamine synthetase</fullName>
    </submittedName>
</protein>